<dbReference type="InterPro" id="IPR002502">
    <property type="entry name" value="Amidase_domain"/>
</dbReference>
<dbReference type="Proteomes" id="UP000177103">
    <property type="component" value="Unassembled WGS sequence"/>
</dbReference>
<accession>A0A1G1WA95</accession>
<dbReference type="Pfam" id="PF01510">
    <property type="entry name" value="Amidase_2"/>
    <property type="match status" value="1"/>
</dbReference>
<comment type="caution">
    <text evidence="3">The sequence shown here is derived from an EMBL/GenBank/DDBJ whole genome shotgun (WGS) entry which is preliminary data.</text>
</comment>
<feature type="domain" description="N-acetylmuramoyl-L-alanine amidase" evidence="2">
    <location>
        <begin position="9"/>
        <end position="154"/>
    </location>
</feature>
<evidence type="ECO:0000256" key="1">
    <source>
        <dbReference type="SAM" id="MobiDB-lite"/>
    </source>
</evidence>
<evidence type="ECO:0000259" key="2">
    <source>
        <dbReference type="Pfam" id="PF01510"/>
    </source>
</evidence>
<dbReference type="GO" id="GO:0008745">
    <property type="term" value="F:N-acetylmuramoyl-L-alanine amidase activity"/>
    <property type="evidence" value="ECO:0007669"/>
    <property type="project" value="InterPro"/>
</dbReference>
<feature type="region of interest" description="Disordered" evidence="1">
    <location>
        <begin position="268"/>
        <end position="325"/>
    </location>
</feature>
<evidence type="ECO:0000313" key="4">
    <source>
        <dbReference type="Proteomes" id="UP000177103"/>
    </source>
</evidence>
<name>A0A1G1WA95_9BACT</name>
<reference evidence="3 4" key="1">
    <citation type="journal article" date="2016" name="Nat. Commun.">
        <title>Thousands of microbial genomes shed light on interconnected biogeochemical processes in an aquifer system.</title>
        <authorList>
            <person name="Anantharaman K."/>
            <person name="Brown C.T."/>
            <person name="Hug L.A."/>
            <person name="Sharon I."/>
            <person name="Castelle C.J."/>
            <person name="Probst A.J."/>
            <person name="Thomas B.C."/>
            <person name="Singh A."/>
            <person name="Wilkins M.J."/>
            <person name="Karaoz U."/>
            <person name="Brodie E.L."/>
            <person name="Williams K.H."/>
            <person name="Hubbard S.S."/>
            <person name="Banfield J.F."/>
        </authorList>
    </citation>
    <scope>NUCLEOTIDE SEQUENCE [LARGE SCALE GENOMIC DNA]</scope>
</reference>
<gene>
    <name evidence="3" type="ORF">A2Y57_04140</name>
</gene>
<dbReference type="Gene3D" id="3.40.80.10">
    <property type="entry name" value="Peptidoglycan recognition protein-like"/>
    <property type="match status" value="1"/>
</dbReference>
<feature type="compositionally biased region" description="Pro residues" evidence="1">
    <location>
        <begin position="283"/>
        <end position="297"/>
    </location>
</feature>
<protein>
    <recommendedName>
        <fullName evidence="2">N-acetylmuramoyl-L-alanine amidase domain-containing protein</fullName>
    </recommendedName>
</protein>
<sequence>MADGNRVYPVNLLVNHHSVGPEFVNVSPSQIRRWFSDVGRTRGYAGVAHSGHFVEGYETFAQAQYAGHIVNNKYGYELIELMDDPLNNVAWHAGNWPVNQRSIGIEHCGNYLDRFLPDKALMCIADTFRQHDKNIGGILNVTFHRMYSATQCPGRIAEQVAKVIDMINDPTKWNEILWPTPPPAPVPAPAPVSVIKKYTRFPEPKIMVTNKAANLWDFNHPGWSFPVVKTFSPGEEFVAIGQAEHSNGGIYYMAAYSFGQADITGSPAATSGVNKVDLSEKPQPVPTPVPTPEPTPIEEPITTPEPKPEAPQELPEPQKPVEETSSASDLWSWQIFWQAIVEFLKRLFKRG</sequence>
<dbReference type="GO" id="GO:0009253">
    <property type="term" value="P:peptidoglycan catabolic process"/>
    <property type="evidence" value="ECO:0007669"/>
    <property type="project" value="InterPro"/>
</dbReference>
<dbReference type="EMBL" id="MHCQ01000030">
    <property type="protein sequence ID" value="OGY24247.1"/>
    <property type="molecule type" value="Genomic_DNA"/>
</dbReference>
<organism evidence="3 4">
    <name type="scientific">Candidatus Woykebacteria bacterium RBG_13_40_7b</name>
    <dbReference type="NCBI Taxonomy" id="1802594"/>
    <lineage>
        <taxon>Bacteria</taxon>
        <taxon>Candidatus Woykeibacteriota</taxon>
    </lineage>
</organism>
<dbReference type="CDD" id="cd06583">
    <property type="entry name" value="PGRP"/>
    <property type="match status" value="1"/>
</dbReference>
<dbReference type="InterPro" id="IPR036505">
    <property type="entry name" value="Amidase/PGRP_sf"/>
</dbReference>
<dbReference type="SUPFAM" id="SSF55846">
    <property type="entry name" value="N-acetylmuramoyl-L-alanine amidase-like"/>
    <property type="match status" value="1"/>
</dbReference>
<proteinExistence type="predicted"/>
<evidence type="ECO:0000313" key="3">
    <source>
        <dbReference type="EMBL" id="OGY24247.1"/>
    </source>
</evidence>
<dbReference type="AlphaFoldDB" id="A0A1G1WA95"/>